<protein>
    <submittedName>
        <fullName evidence="6">Ankyrin-1</fullName>
    </submittedName>
</protein>
<dbReference type="RefSeq" id="XP_013416743.1">
    <property type="nucleotide sequence ID" value="XM_013561289.2"/>
</dbReference>
<dbReference type="Pfam" id="PF00023">
    <property type="entry name" value="Ank"/>
    <property type="match status" value="1"/>
</dbReference>
<dbReference type="SMART" id="SM00969">
    <property type="entry name" value="SOCS_box"/>
    <property type="match status" value="1"/>
</dbReference>
<dbReference type="Pfam" id="PF12796">
    <property type="entry name" value="Ank_2"/>
    <property type="match status" value="1"/>
</dbReference>
<feature type="repeat" description="ANK" evidence="3">
    <location>
        <begin position="162"/>
        <end position="194"/>
    </location>
</feature>
<sequence>MEYIEPDIYNALKNDNAKTLDEFLEAGFDVNHTFCTKRIPPQDVGLTLLHVAVKSKNSNVIKLLIKRKCDVNVLSTQDPGSYLPSTVKHLGKNLKQSSLYLAVVNNDVETVKVLVTAGADLKLCDDMGCSVLWHITDLYGDISMARTIIKSGQCAINYADIHGLGPLHVAVIRGNIDFVKFLMRSRAVVDLEQCEGATPLCLACKYAKKEAVQVLLQHGANPNHIGRNNISPVSCAIGFMRNSKGNFNDVLAPLIMAGAALPSVHRIIASLPKMYLVMYPEFHQWLLEHASKPRRLMELCGHVIRQQLGRARWGQSAYAAVEQLPLPNFLKDYVELRHL</sequence>
<dbReference type="Proteomes" id="UP000085678">
    <property type="component" value="Unplaced"/>
</dbReference>
<dbReference type="STRING" id="7574.A0A1S3K279"/>
<reference evidence="6" key="1">
    <citation type="submission" date="2025-08" db="UniProtKB">
        <authorList>
            <consortium name="RefSeq"/>
        </authorList>
    </citation>
    <scope>IDENTIFICATION</scope>
    <source>
        <tissue evidence="6">Gonads</tissue>
    </source>
</reference>
<dbReference type="OMA" id="ENCHERA"/>
<dbReference type="PROSITE" id="PS50225">
    <property type="entry name" value="SOCS"/>
    <property type="match status" value="1"/>
</dbReference>
<feature type="domain" description="SOCS box" evidence="4">
    <location>
        <begin position="287"/>
        <end position="339"/>
    </location>
</feature>
<dbReference type="InterPro" id="IPR001496">
    <property type="entry name" value="SOCS_box"/>
</dbReference>
<dbReference type="SMART" id="SM00248">
    <property type="entry name" value="ANK"/>
    <property type="match status" value="6"/>
</dbReference>
<dbReference type="OrthoDB" id="194358at2759"/>
<dbReference type="GeneID" id="106178189"/>
<keyword evidence="5" id="KW-1185">Reference proteome</keyword>
<organism evidence="5 6">
    <name type="scientific">Lingula anatina</name>
    <name type="common">Brachiopod</name>
    <name type="synonym">Lingula unguis</name>
    <dbReference type="NCBI Taxonomy" id="7574"/>
    <lineage>
        <taxon>Eukaryota</taxon>
        <taxon>Metazoa</taxon>
        <taxon>Spiralia</taxon>
        <taxon>Lophotrochozoa</taxon>
        <taxon>Brachiopoda</taxon>
        <taxon>Linguliformea</taxon>
        <taxon>Lingulata</taxon>
        <taxon>Lingulida</taxon>
        <taxon>Linguloidea</taxon>
        <taxon>Lingulidae</taxon>
        <taxon>Lingula</taxon>
    </lineage>
</organism>
<dbReference type="PANTHER" id="PTHR24198">
    <property type="entry name" value="ANKYRIN REPEAT AND PROTEIN KINASE DOMAIN-CONTAINING PROTEIN"/>
    <property type="match status" value="1"/>
</dbReference>
<keyword evidence="1" id="KW-0677">Repeat</keyword>
<keyword evidence="2 3" id="KW-0040">ANK repeat</keyword>
<dbReference type="KEGG" id="lak:106178189"/>
<evidence type="ECO:0000256" key="3">
    <source>
        <dbReference type="PROSITE-ProRule" id="PRU00023"/>
    </source>
</evidence>
<dbReference type="InterPro" id="IPR036036">
    <property type="entry name" value="SOCS_box-like_dom_sf"/>
</dbReference>
<feature type="repeat" description="ANK" evidence="3">
    <location>
        <begin position="195"/>
        <end position="227"/>
    </location>
</feature>
<accession>A0A1S3K279</accession>
<gene>
    <name evidence="6" type="primary">LOC106178189</name>
</gene>
<evidence type="ECO:0000313" key="6">
    <source>
        <dbReference type="RefSeq" id="XP_013416743.1"/>
    </source>
</evidence>
<dbReference type="AlphaFoldDB" id="A0A1S3K279"/>
<evidence type="ECO:0000256" key="1">
    <source>
        <dbReference type="ARBA" id="ARBA00022737"/>
    </source>
</evidence>
<evidence type="ECO:0000256" key="2">
    <source>
        <dbReference type="ARBA" id="ARBA00023043"/>
    </source>
</evidence>
<dbReference type="PROSITE" id="PS50297">
    <property type="entry name" value="ANK_REP_REGION"/>
    <property type="match status" value="4"/>
</dbReference>
<dbReference type="CDD" id="cd03587">
    <property type="entry name" value="SOCS"/>
    <property type="match status" value="1"/>
</dbReference>
<dbReference type="PANTHER" id="PTHR24198:SF165">
    <property type="entry name" value="ANKYRIN REPEAT-CONTAINING PROTEIN-RELATED"/>
    <property type="match status" value="1"/>
</dbReference>
<dbReference type="GO" id="GO:0005737">
    <property type="term" value="C:cytoplasm"/>
    <property type="evidence" value="ECO:0007669"/>
    <property type="project" value="TreeGrafter"/>
</dbReference>
<name>A0A1S3K279_LINAN</name>
<feature type="repeat" description="ANK" evidence="3">
    <location>
        <begin position="94"/>
        <end position="126"/>
    </location>
</feature>
<dbReference type="InParanoid" id="A0A1S3K279"/>
<dbReference type="Pfam" id="PF07525">
    <property type="entry name" value="SOCS_box"/>
    <property type="match status" value="1"/>
</dbReference>
<evidence type="ECO:0000313" key="5">
    <source>
        <dbReference type="Proteomes" id="UP000085678"/>
    </source>
</evidence>
<dbReference type="GO" id="GO:0035556">
    <property type="term" value="P:intracellular signal transduction"/>
    <property type="evidence" value="ECO:0007669"/>
    <property type="project" value="InterPro"/>
</dbReference>
<dbReference type="SUPFAM" id="SSF158235">
    <property type="entry name" value="SOCS box-like"/>
    <property type="match status" value="1"/>
</dbReference>
<dbReference type="SUPFAM" id="SSF48403">
    <property type="entry name" value="Ankyrin repeat"/>
    <property type="match status" value="1"/>
</dbReference>
<dbReference type="PROSITE" id="PS50088">
    <property type="entry name" value="ANK_REPEAT"/>
    <property type="match status" value="4"/>
</dbReference>
<feature type="repeat" description="ANK" evidence="3">
    <location>
        <begin position="44"/>
        <end position="76"/>
    </location>
</feature>
<evidence type="ECO:0000259" key="4">
    <source>
        <dbReference type="PROSITE" id="PS50225"/>
    </source>
</evidence>
<dbReference type="Gene3D" id="1.25.40.20">
    <property type="entry name" value="Ankyrin repeat-containing domain"/>
    <property type="match status" value="2"/>
</dbReference>
<proteinExistence type="predicted"/>
<dbReference type="InterPro" id="IPR002110">
    <property type="entry name" value="Ankyrin_rpt"/>
</dbReference>
<dbReference type="InterPro" id="IPR036770">
    <property type="entry name" value="Ankyrin_rpt-contain_sf"/>
</dbReference>